<dbReference type="RefSeq" id="WP_105513004.1">
    <property type="nucleotide sequence ID" value="NZ_PVEP01000001.1"/>
</dbReference>
<gene>
    <name evidence="2" type="ORF">LX70_00566</name>
</gene>
<keyword evidence="3" id="KW-1185">Reference proteome</keyword>
<keyword evidence="1" id="KW-0812">Transmembrane</keyword>
<evidence type="ECO:0000313" key="2">
    <source>
        <dbReference type="EMBL" id="PQV58753.1"/>
    </source>
</evidence>
<keyword evidence="1" id="KW-0472">Membrane</keyword>
<proteinExistence type="predicted"/>
<dbReference type="AlphaFoldDB" id="A0A2S8SD87"/>
<organism evidence="2 3">
    <name type="scientific">Albidovulum denitrificans</name>
    <dbReference type="NCBI Taxonomy" id="404881"/>
    <lineage>
        <taxon>Bacteria</taxon>
        <taxon>Pseudomonadati</taxon>
        <taxon>Pseudomonadota</taxon>
        <taxon>Alphaproteobacteria</taxon>
        <taxon>Rhodobacterales</taxon>
        <taxon>Paracoccaceae</taxon>
        <taxon>Albidovulum</taxon>
    </lineage>
</organism>
<feature type="transmembrane region" description="Helical" evidence="1">
    <location>
        <begin position="38"/>
        <end position="61"/>
    </location>
</feature>
<dbReference type="EMBL" id="PVEP01000001">
    <property type="protein sequence ID" value="PQV58753.1"/>
    <property type="molecule type" value="Genomic_DNA"/>
</dbReference>
<accession>A0A2S8SD87</accession>
<dbReference type="Proteomes" id="UP000238338">
    <property type="component" value="Unassembled WGS sequence"/>
</dbReference>
<name>A0A2S8SD87_9RHOB</name>
<protein>
    <submittedName>
        <fullName evidence="2">Uncharacterized protein</fullName>
    </submittedName>
</protein>
<reference evidence="2 3" key="1">
    <citation type="submission" date="2018-02" db="EMBL/GenBank/DDBJ databases">
        <title>Genomic Encyclopedia of Archaeal and Bacterial Type Strains, Phase II (KMG-II): from individual species to whole genera.</title>
        <authorList>
            <person name="Goeker M."/>
        </authorList>
    </citation>
    <scope>NUCLEOTIDE SEQUENCE [LARGE SCALE GENOMIC DNA]</scope>
    <source>
        <strain evidence="2 3">DSM 18921</strain>
    </source>
</reference>
<evidence type="ECO:0000313" key="3">
    <source>
        <dbReference type="Proteomes" id="UP000238338"/>
    </source>
</evidence>
<sequence length="62" mass="7303">MAQYANIKWFEVRRKAIRPSRPRYDPVDDDLNGRVLPFGWWLLPVLLLSLAAWGGIFWLIFG</sequence>
<keyword evidence="1" id="KW-1133">Transmembrane helix</keyword>
<comment type="caution">
    <text evidence="2">The sequence shown here is derived from an EMBL/GenBank/DDBJ whole genome shotgun (WGS) entry which is preliminary data.</text>
</comment>
<evidence type="ECO:0000256" key="1">
    <source>
        <dbReference type="SAM" id="Phobius"/>
    </source>
</evidence>